<name>A0A8H4P7L9_9HYPO</name>
<evidence type="ECO:0000313" key="1">
    <source>
        <dbReference type="EMBL" id="KAF4465419.1"/>
    </source>
</evidence>
<gene>
    <name evidence="1" type="ORF">FALBO_7735</name>
</gene>
<dbReference type="AlphaFoldDB" id="A0A8H4P7L9"/>
<accession>A0A8H4P7L9</accession>
<comment type="caution">
    <text evidence="1">The sequence shown here is derived from an EMBL/GenBank/DDBJ whole genome shotgun (WGS) entry which is preliminary data.</text>
</comment>
<evidence type="ECO:0000313" key="2">
    <source>
        <dbReference type="Proteomes" id="UP000554235"/>
    </source>
</evidence>
<reference evidence="1 2" key="1">
    <citation type="submission" date="2020-01" db="EMBL/GenBank/DDBJ databases">
        <title>Identification and distribution of gene clusters putatively required for synthesis of sphingolipid metabolism inhibitors in phylogenetically diverse species of the filamentous fungus Fusarium.</title>
        <authorList>
            <person name="Kim H.-S."/>
            <person name="Busman M."/>
            <person name="Brown D.W."/>
            <person name="Divon H."/>
            <person name="Uhlig S."/>
            <person name="Proctor R.H."/>
        </authorList>
    </citation>
    <scope>NUCLEOTIDE SEQUENCE [LARGE SCALE GENOMIC DNA]</scope>
    <source>
        <strain evidence="1 2">NRRL 20459</strain>
    </source>
</reference>
<protein>
    <submittedName>
        <fullName evidence="1">Uncharacterized protein</fullName>
    </submittedName>
</protein>
<dbReference type="Proteomes" id="UP000554235">
    <property type="component" value="Unassembled WGS sequence"/>
</dbReference>
<organism evidence="1 2">
    <name type="scientific">Fusarium albosuccineum</name>
    <dbReference type="NCBI Taxonomy" id="1237068"/>
    <lineage>
        <taxon>Eukaryota</taxon>
        <taxon>Fungi</taxon>
        <taxon>Dikarya</taxon>
        <taxon>Ascomycota</taxon>
        <taxon>Pezizomycotina</taxon>
        <taxon>Sordariomycetes</taxon>
        <taxon>Hypocreomycetidae</taxon>
        <taxon>Hypocreales</taxon>
        <taxon>Nectriaceae</taxon>
        <taxon>Fusarium</taxon>
        <taxon>Fusarium decemcellulare species complex</taxon>
    </lineage>
</organism>
<sequence>MESVVIAAAIIITVLAHTPYQTPLRAILATSMVAFLAVMGGQYNSLSQPDSTSCTNTKKGGYFLGEVLSGTADIVRPFLYSPAKGMYPIPTEKEHLIDRFYHIFGICCDMGGDYGSCGPADAETMVVDLELASGELERHLARRGYLY</sequence>
<dbReference type="EMBL" id="JAADYS010001037">
    <property type="protein sequence ID" value="KAF4465419.1"/>
    <property type="molecule type" value="Genomic_DNA"/>
</dbReference>
<keyword evidence="2" id="KW-1185">Reference proteome</keyword>
<proteinExistence type="predicted"/>